<sequence length="41" mass="4203">MTAASSAFAAFFVAFFFSGFSGTSTGAGVARMPSSRSRMTV</sequence>
<dbReference type="AlphaFoldDB" id="A0A251XKI6"/>
<name>A0A251XKI6_CLAMM</name>
<gene>
    <name evidence="1" type="ORF">CMMCAS07_03520</name>
</gene>
<reference evidence="1 2" key="1">
    <citation type="submission" date="2016-08" db="EMBL/GenBank/DDBJ databases">
        <title>Genome sequence of Clavibacter michiganensis subsp. michiganensis strain CASJ007.</title>
        <authorList>
            <person name="Thapa S.P."/>
            <person name="Coaker G."/>
        </authorList>
    </citation>
    <scope>NUCLEOTIDE SEQUENCE [LARGE SCALE GENOMIC DNA]</scope>
    <source>
        <strain evidence="1">CASJ007</strain>
    </source>
</reference>
<protein>
    <submittedName>
        <fullName evidence="1">Uncharacterized protein</fullName>
    </submittedName>
</protein>
<dbReference type="EMBL" id="MDHH01000001">
    <property type="protein sequence ID" value="OUE03991.1"/>
    <property type="molecule type" value="Genomic_DNA"/>
</dbReference>
<proteinExistence type="predicted"/>
<dbReference type="Proteomes" id="UP000195062">
    <property type="component" value="Unassembled WGS sequence"/>
</dbReference>
<evidence type="ECO:0000313" key="2">
    <source>
        <dbReference type="Proteomes" id="UP000195062"/>
    </source>
</evidence>
<evidence type="ECO:0000313" key="1">
    <source>
        <dbReference type="EMBL" id="OUE03991.1"/>
    </source>
</evidence>
<comment type="caution">
    <text evidence="1">The sequence shown here is derived from an EMBL/GenBank/DDBJ whole genome shotgun (WGS) entry which is preliminary data.</text>
</comment>
<accession>A0A251XKI6</accession>
<keyword evidence="2" id="KW-1185">Reference proteome</keyword>
<organism evidence="1 2">
    <name type="scientific">Clavibacter michiganensis subsp. michiganensis</name>
    <dbReference type="NCBI Taxonomy" id="33013"/>
    <lineage>
        <taxon>Bacteria</taxon>
        <taxon>Bacillati</taxon>
        <taxon>Actinomycetota</taxon>
        <taxon>Actinomycetes</taxon>
        <taxon>Micrococcales</taxon>
        <taxon>Microbacteriaceae</taxon>
        <taxon>Clavibacter</taxon>
    </lineage>
</organism>